<dbReference type="InterPro" id="IPR019734">
    <property type="entry name" value="TPR_rpt"/>
</dbReference>
<keyword evidence="6" id="KW-0238">DNA-binding</keyword>
<evidence type="ECO:0000256" key="4">
    <source>
        <dbReference type="ARBA" id="ARBA00022728"/>
    </source>
</evidence>
<accession>A0AAD9G5C4</accession>
<dbReference type="PROSITE" id="PS50005">
    <property type="entry name" value="TPR"/>
    <property type="match status" value="1"/>
</dbReference>
<dbReference type="Proteomes" id="UP001259832">
    <property type="component" value="Unassembled WGS sequence"/>
</dbReference>
<proteinExistence type="inferred from homology"/>
<dbReference type="InterPro" id="IPR003107">
    <property type="entry name" value="HAT"/>
</dbReference>
<feature type="domain" description="Pre-mRNA-splicing factor Syf1-like N-terminal HAT-repeats" evidence="15">
    <location>
        <begin position="740"/>
        <end position="895"/>
    </location>
</feature>
<dbReference type="Pfam" id="PF07282">
    <property type="entry name" value="Cas12f1-like_TNB"/>
    <property type="match status" value="1"/>
</dbReference>
<feature type="compositionally biased region" description="Basic residues" evidence="11">
    <location>
        <begin position="463"/>
        <end position="482"/>
    </location>
</feature>
<keyword evidence="5" id="KW-0677">Repeat</keyword>
<dbReference type="Pfam" id="PF23233">
    <property type="entry name" value="HAT_Syf1_CNRKL1_N"/>
    <property type="match status" value="1"/>
</dbReference>
<evidence type="ECO:0000259" key="12">
    <source>
        <dbReference type="Pfam" id="PF07282"/>
    </source>
</evidence>
<dbReference type="GO" id="GO:0003677">
    <property type="term" value="F:DNA binding"/>
    <property type="evidence" value="ECO:0007669"/>
    <property type="project" value="UniProtKB-KW"/>
</dbReference>
<feature type="compositionally biased region" description="Pro residues" evidence="11">
    <location>
        <begin position="64"/>
        <end position="73"/>
    </location>
</feature>
<evidence type="ECO:0000256" key="1">
    <source>
        <dbReference type="ARBA" id="ARBA00004123"/>
    </source>
</evidence>
<dbReference type="SMART" id="SM00386">
    <property type="entry name" value="HAT"/>
    <property type="match status" value="12"/>
</dbReference>
<keyword evidence="8" id="KW-0539">Nucleus</keyword>
<dbReference type="GO" id="GO:0071014">
    <property type="term" value="C:post-mRNA release spliceosomal complex"/>
    <property type="evidence" value="ECO:0007669"/>
    <property type="project" value="TreeGrafter"/>
</dbReference>
<evidence type="ECO:0000256" key="6">
    <source>
        <dbReference type="ARBA" id="ARBA00023125"/>
    </source>
</evidence>
<dbReference type="PANTHER" id="PTHR11246:SF5">
    <property type="entry name" value="PRE-MRNA-SPLICING FACTOR SYF1"/>
    <property type="match status" value="1"/>
</dbReference>
<organism evidence="16 17">
    <name type="scientific">Phytophthora citrophthora</name>
    <dbReference type="NCBI Taxonomy" id="4793"/>
    <lineage>
        <taxon>Eukaryota</taxon>
        <taxon>Sar</taxon>
        <taxon>Stramenopiles</taxon>
        <taxon>Oomycota</taxon>
        <taxon>Peronosporomycetes</taxon>
        <taxon>Peronosporales</taxon>
        <taxon>Peronosporaceae</taxon>
        <taxon>Phytophthora</taxon>
    </lineage>
</organism>
<dbReference type="InterPro" id="IPR056350">
    <property type="entry name" value="HAT_Syf1_central"/>
</dbReference>
<protein>
    <recommendedName>
        <fullName evidence="9">Pre-mRNA-splicing factor SYF1</fullName>
    </recommendedName>
</protein>
<evidence type="ECO:0000259" key="13">
    <source>
        <dbReference type="Pfam" id="PF23220"/>
    </source>
</evidence>
<evidence type="ECO:0000256" key="7">
    <source>
        <dbReference type="ARBA" id="ARBA00023187"/>
    </source>
</evidence>
<feature type="compositionally biased region" description="Acidic residues" evidence="11">
    <location>
        <begin position="1543"/>
        <end position="1565"/>
    </location>
</feature>
<dbReference type="EMBL" id="JASMQC010000031">
    <property type="protein sequence ID" value="KAK1931977.1"/>
    <property type="molecule type" value="Genomic_DNA"/>
</dbReference>
<evidence type="ECO:0000256" key="10">
    <source>
        <dbReference type="PROSITE-ProRule" id="PRU00339"/>
    </source>
</evidence>
<comment type="subcellular location">
    <subcellularLocation>
        <location evidence="1">Nucleus</location>
    </subcellularLocation>
</comment>
<dbReference type="GO" id="GO:0071007">
    <property type="term" value="C:U2-type catalytic step 2 spliceosome"/>
    <property type="evidence" value="ECO:0007669"/>
    <property type="project" value="TreeGrafter"/>
</dbReference>
<dbReference type="InterPro" id="IPR010095">
    <property type="entry name" value="Cas12f1-like_TNB"/>
</dbReference>
<feature type="repeat" description="TPR" evidence="10">
    <location>
        <begin position="1121"/>
        <end position="1154"/>
    </location>
</feature>
<dbReference type="Gene3D" id="1.25.40.10">
    <property type="entry name" value="Tetratricopeptide repeat domain"/>
    <property type="match status" value="5"/>
</dbReference>
<feature type="region of interest" description="Disordered" evidence="11">
    <location>
        <begin position="1507"/>
        <end position="1580"/>
    </location>
</feature>
<comment type="caution">
    <text evidence="16">The sequence shown here is derived from an EMBL/GenBank/DDBJ whole genome shotgun (WGS) entry which is preliminary data.</text>
</comment>
<dbReference type="Pfam" id="PF23231">
    <property type="entry name" value="HAT_Syf1_CNRKL1_C"/>
    <property type="match status" value="1"/>
</dbReference>
<evidence type="ECO:0000256" key="2">
    <source>
        <dbReference type="ARBA" id="ARBA00008644"/>
    </source>
</evidence>
<keyword evidence="3" id="KW-0507">mRNA processing</keyword>
<keyword evidence="10" id="KW-0802">TPR repeat</keyword>
<dbReference type="GO" id="GO:0000974">
    <property type="term" value="C:Prp19 complex"/>
    <property type="evidence" value="ECO:0007669"/>
    <property type="project" value="TreeGrafter"/>
</dbReference>
<comment type="similarity">
    <text evidence="2">Belongs to the crooked-neck family.</text>
</comment>
<evidence type="ECO:0000313" key="16">
    <source>
        <dbReference type="EMBL" id="KAK1931977.1"/>
    </source>
</evidence>
<dbReference type="InterPro" id="IPR055433">
    <property type="entry name" value="HAT_Syf1-like_N"/>
</dbReference>
<feature type="region of interest" description="Disordered" evidence="11">
    <location>
        <begin position="457"/>
        <end position="482"/>
    </location>
</feature>
<evidence type="ECO:0000259" key="15">
    <source>
        <dbReference type="Pfam" id="PF23233"/>
    </source>
</evidence>
<dbReference type="SUPFAM" id="SSF48452">
    <property type="entry name" value="TPR-like"/>
    <property type="match status" value="3"/>
</dbReference>
<dbReference type="Pfam" id="PF23220">
    <property type="entry name" value="HAT_Syf1_M"/>
    <property type="match status" value="1"/>
</dbReference>
<evidence type="ECO:0000256" key="9">
    <source>
        <dbReference type="ARBA" id="ARBA00039472"/>
    </source>
</evidence>
<evidence type="ECO:0000256" key="3">
    <source>
        <dbReference type="ARBA" id="ARBA00022664"/>
    </source>
</evidence>
<evidence type="ECO:0000256" key="8">
    <source>
        <dbReference type="ARBA" id="ARBA00023242"/>
    </source>
</evidence>
<keyword evidence="4" id="KW-0747">Spliceosome</keyword>
<feature type="domain" description="Pre-mRNA-splicing factor Syf1/CRNKL1-like C-terminal HAT-repeats" evidence="14">
    <location>
        <begin position="1113"/>
        <end position="1506"/>
    </location>
</feature>
<evidence type="ECO:0000313" key="17">
    <source>
        <dbReference type="Proteomes" id="UP001259832"/>
    </source>
</evidence>
<evidence type="ECO:0000256" key="11">
    <source>
        <dbReference type="SAM" id="MobiDB-lite"/>
    </source>
</evidence>
<dbReference type="FunFam" id="1.25.40.10:FF:001078">
    <property type="entry name" value="Pre-mRNA-splicing factor SYF1"/>
    <property type="match status" value="1"/>
</dbReference>
<sequence>MDTSRIHVEITERQRTWKSTTAPYLPLSQPRAGCRHSFIPQYAMSGKLRLPPDKRTYEDDIVPETPPSQSPPPKRVKRQDVKDRITRNKTLDFFVMKKTLRAFSKPEAKELAWDECIQEVNYAIAEAYLLANYYALRQLNAGRPLCVIDNDFYQLCLSLVTSTPRRAKYETFLSTHAAKDRRQRWIDGGKIGMLKDFPITVAGFSDSGYHEWLTTQKVKNAVLENANDSFQRMRGEHAQANTVHLNNGWFQAAARQMATNAKNTVVQNFAKRLRTYVIDHYELSRKDAHEVLNKMFAVEEFDPTYVRVIDPIIAELRGKIPRVTSGKISWALHDLLPMFHEFLLDIEKYNTDNKEKPKFVEKRVFCLLPTKQGFEANYCKVDSTGLRSLLKRSPDVSRDLWITHDGARWTLEESLKSDAPWIAMAGQWWRRLFRVDEMEKTGIRSFHCEVTTDGYGVGVHMSRPTHGKGKKKKGKNGKTKKLKDKNVSEVLGLPLAKSPQGRAEGCGGIDPGRTDFITAVNQEGKAVRFRTSDFYRASGYSGSNRKSRHRIDKSPEIRGLLKSTPTKKTPSIEIFSKAIEFWFERGKELLSFFMDVFFRKLKFRRYTHRTAQLDRACFELAGPRGTKTVVGFGDSGMAGEGLIKRSVAGPVKAFARKLSRYCEVVVVDEFRTSKKHFDCQTPENLENQRVMRMCRDGVVRKVPVHKVLHCLRKHSGCGKSVDRDVNAAKNILSENGALFEYEEEATRQPFAVQTWTSYLRALADAPLSDRCKIYERSLQSLPRSYKLWKRYLDDVYDSQVRGQRPDSPLFTQLVALYERALAQLSTMPRLWLDYLNVLREMRVVTARRHVFDRALRALPITQHHRIWTPYLTFVKQIGVPLTAVRVYRRYLMLEPSKRGEFVDYLVSVEHYEEASLQLVKLIETTQEKETSTDRTQHGMWMQLCDMVSQHPTRVAKSLDVEAILRSGMARFSDEVGRLWCSLATYFVRLGMFESARDVYEEGIRTVVTVRDFSMIFDAYVKFIEAMLTAEMDLAAGGDEEDDEEDEMDHQAQVDRLLKVYEDVAERRPLLLNSVLLRQNPHNVREWEKRVELVKNDLQKVIRTYAEAVKTVNPVKSGGRLPTLWIHFAKFYDEHGDLNNARTIFKKAVDVEFRNPMELAAVYCEWAELELRHENFNEALDIVRGACAIPASRTIRLRKQQSLTAKDNVHLSVKLWTLRLDLEESLGELESTRAAYDEVFELKIITPQMVLNFATYLEENKYFEESFRVYERGLALFPKFPHANDLWQSYMTKFVERYAGTKMERTRDLFEQAIRAAPAKFVRGFYEKFAEFEEQHGMLRNVMNIYERASDAVPDEDKLSIYDKYIKKAQKFFGVAKVREVYQRGITKLPDQCVAHLCLKFAQMETKLGEFDRARAIYAHASQFCDPRQHEKTFWAVWHEFEVSHGSEHTFLEMLRIKRSVVAQYSQVNYVASEAAPQDGETSKIAGMVAAKTSAVVGDAMAALEAQLDVQPAEDADNDRKRKGEAMEEETERNVRQKQIVEVANEEEIDLDDEDDEEDAAGEPEIEERALPSTLLGAAAQ</sequence>
<keyword evidence="7" id="KW-0508">mRNA splicing</keyword>
<evidence type="ECO:0000259" key="14">
    <source>
        <dbReference type="Pfam" id="PF23231"/>
    </source>
</evidence>
<dbReference type="InterPro" id="IPR011990">
    <property type="entry name" value="TPR-like_helical_dom_sf"/>
</dbReference>
<evidence type="ECO:0000256" key="5">
    <source>
        <dbReference type="ARBA" id="ARBA00022737"/>
    </source>
</evidence>
<feature type="domain" description="Pre-mRNA-splicing factor SYF1 central HAT repeats" evidence="13">
    <location>
        <begin position="900"/>
        <end position="1111"/>
    </location>
</feature>
<feature type="domain" description="Cas12f1-like TNB" evidence="12">
    <location>
        <begin position="662"/>
        <end position="731"/>
    </location>
</feature>
<dbReference type="FunFam" id="1.25.40.10:FF:001378">
    <property type="entry name" value="Pre-mRNA-splicing factor SYF1"/>
    <property type="match status" value="1"/>
</dbReference>
<feature type="region of interest" description="Disordered" evidence="11">
    <location>
        <begin position="50"/>
        <end position="82"/>
    </location>
</feature>
<dbReference type="GO" id="GO:0000349">
    <property type="term" value="P:generation of catalytic spliceosome for first transesterification step"/>
    <property type="evidence" value="ECO:0007669"/>
    <property type="project" value="TreeGrafter"/>
</dbReference>
<dbReference type="InterPro" id="IPR045075">
    <property type="entry name" value="Syf1-like"/>
</dbReference>
<dbReference type="FunFam" id="1.25.40.10:FF:000137">
    <property type="entry name" value="Pre-mRNA-splicing factor syf1"/>
    <property type="match status" value="1"/>
</dbReference>
<dbReference type="PANTHER" id="PTHR11246">
    <property type="entry name" value="PRE-MRNA SPLICING FACTOR"/>
    <property type="match status" value="1"/>
</dbReference>
<keyword evidence="17" id="KW-1185">Reference proteome</keyword>
<dbReference type="InterPro" id="IPR055430">
    <property type="entry name" value="HAT_Syf1_CNRKL1_C"/>
</dbReference>
<reference evidence="16" key="1">
    <citation type="submission" date="2023-08" db="EMBL/GenBank/DDBJ databases">
        <title>Reference Genome Resource for the Citrus Pathogen Phytophthora citrophthora.</title>
        <authorList>
            <person name="Moller H."/>
            <person name="Coetzee B."/>
            <person name="Rose L.J."/>
            <person name="Van Niekerk J.M."/>
        </authorList>
    </citation>
    <scope>NUCLEOTIDE SEQUENCE</scope>
    <source>
        <strain evidence="16">STE-U-9442</strain>
    </source>
</reference>
<name>A0AAD9G5C4_9STRA</name>
<gene>
    <name evidence="16" type="ORF">P3T76_012477</name>
</gene>